<dbReference type="AlphaFoldDB" id="A0A2Z5G3E0"/>
<accession>A0A2Z5G3E0</accession>
<sequence>MHGFPPCKSLVHLHSATFLCRSSRTAAASPHGQSGNRRSERTKRLLMYLANDTQPRTRS</sequence>
<evidence type="ECO:0000256" key="1">
    <source>
        <dbReference type="SAM" id="MobiDB-lite"/>
    </source>
</evidence>
<name>A0A2Z5G3E0_9BACT</name>
<evidence type="ECO:0000313" key="3">
    <source>
        <dbReference type="Proteomes" id="UP000253606"/>
    </source>
</evidence>
<gene>
    <name evidence="2" type="ORF">ACPOL_4368</name>
</gene>
<evidence type="ECO:0000313" key="2">
    <source>
        <dbReference type="EMBL" id="AXC13641.1"/>
    </source>
</evidence>
<keyword evidence="3" id="KW-1185">Reference proteome</keyword>
<dbReference type="Proteomes" id="UP000253606">
    <property type="component" value="Chromosome"/>
</dbReference>
<proteinExistence type="predicted"/>
<protein>
    <submittedName>
        <fullName evidence="2">Uncharacterized protein</fullName>
    </submittedName>
</protein>
<dbReference type="KEGG" id="abas:ACPOL_4368"/>
<feature type="compositionally biased region" description="Polar residues" evidence="1">
    <location>
        <begin position="24"/>
        <end position="36"/>
    </location>
</feature>
<dbReference type="EMBL" id="CP030840">
    <property type="protein sequence ID" value="AXC13641.1"/>
    <property type="molecule type" value="Genomic_DNA"/>
</dbReference>
<reference evidence="2 3" key="1">
    <citation type="journal article" date="2018" name="Front. Microbiol.">
        <title>Hydrolytic Capabilities as a Key to Environmental Success: Chitinolytic and Cellulolytic Acidobacteria From Acidic Sub-arctic Soils and Boreal Peatlands.</title>
        <authorList>
            <person name="Belova S.E."/>
            <person name="Ravin N.V."/>
            <person name="Pankratov T.A."/>
            <person name="Rakitin A.L."/>
            <person name="Ivanova A.A."/>
            <person name="Beletsky A.V."/>
            <person name="Mardanov A.V."/>
            <person name="Sinninghe Damste J.S."/>
            <person name="Dedysh S.N."/>
        </authorList>
    </citation>
    <scope>NUCLEOTIDE SEQUENCE [LARGE SCALE GENOMIC DNA]</scope>
    <source>
        <strain evidence="2 3">SBC82</strain>
    </source>
</reference>
<feature type="region of interest" description="Disordered" evidence="1">
    <location>
        <begin position="24"/>
        <end position="59"/>
    </location>
</feature>
<organism evidence="2 3">
    <name type="scientific">Acidisarcina polymorpha</name>
    <dbReference type="NCBI Taxonomy" id="2211140"/>
    <lineage>
        <taxon>Bacteria</taxon>
        <taxon>Pseudomonadati</taxon>
        <taxon>Acidobacteriota</taxon>
        <taxon>Terriglobia</taxon>
        <taxon>Terriglobales</taxon>
        <taxon>Acidobacteriaceae</taxon>
        <taxon>Acidisarcina</taxon>
    </lineage>
</organism>